<dbReference type="PANTHER" id="PTHR17602:SF4">
    <property type="entry name" value="RIBOSOME BIOGENESIS REGULATORY PROTEIN HOMOLOG"/>
    <property type="match status" value="1"/>
</dbReference>
<organism evidence="7 8">
    <name type="scientific">Linum tenue</name>
    <dbReference type="NCBI Taxonomy" id="586396"/>
    <lineage>
        <taxon>Eukaryota</taxon>
        <taxon>Viridiplantae</taxon>
        <taxon>Streptophyta</taxon>
        <taxon>Embryophyta</taxon>
        <taxon>Tracheophyta</taxon>
        <taxon>Spermatophyta</taxon>
        <taxon>Magnoliopsida</taxon>
        <taxon>eudicotyledons</taxon>
        <taxon>Gunneridae</taxon>
        <taxon>Pentapetalae</taxon>
        <taxon>rosids</taxon>
        <taxon>fabids</taxon>
        <taxon>Malpighiales</taxon>
        <taxon>Linaceae</taxon>
        <taxon>Linum</taxon>
    </lineage>
</organism>
<evidence type="ECO:0000256" key="4">
    <source>
        <dbReference type="ARBA" id="ARBA00023242"/>
    </source>
</evidence>
<feature type="compositionally biased region" description="Basic and acidic residues" evidence="6">
    <location>
        <begin position="253"/>
        <end position="263"/>
    </location>
</feature>
<keyword evidence="4 5" id="KW-0539">Nucleus</keyword>
<evidence type="ECO:0000313" key="8">
    <source>
        <dbReference type="Proteomes" id="UP001154282"/>
    </source>
</evidence>
<comment type="function">
    <text evidence="5">Involved in ribosomal large subunit assembly.</text>
</comment>
<feature type="compositionally biased region" description="Polar residues" evidence="6">
    <location>
        <begin position="297"/>
        <end position="307"/>
    </location>
</feature>
<feature type="compositionally biased region" description="Basic and acidic residues" evidence="6">
    <location>
        <begin position="222"/>
        <end position="233"/>
    </location>
</feature>
<name>A0AAV0QF53_9ROSI</name>
<evidence type="ECO:0000256" key="3">
    <source>
        <dbReference type="ARBA" id="ARBA00022517"/>
    </source>
</evidence>
<feature type="region of interest" description="Disordered" evidence="6">
    <location>
        <begin position="217"/>
        <end position="265"/>
    </location>
</feature>
<sequence>MEAENQIQVDLGHLLAVDPYHHFPSPPKSREELVTECLRAGTKLVQAITDGLFNLSATEAIEGPLVKLPKPTTRLPREKHLPRPKPPTKWEMFAKSKGIQKRKKNKVLWDEQTDSWKRSYGYDRVNDDADVPIIEAKMTDEPGSDPFAKRKEEKKKRVEKTEKNRLQNLKQAAKVGALPSHVQLAATALPITGTQAAPKKITKDELGNVAGLAATATASGGKFDKKVAGEKAVKHQGKHRKFLPAAEGSGMGNREKEQTDKVLSKLMARNSHEILNVGKAVSMYNVKKQRDGRNQKGRSSFDSSSKLKPNGKPMKGDKKSPYQKSRKGGSHGGGASRKGKVD</sequence>
<dbReference type="Pfam" id="PF04939">
    <property type="entry name" value="RRS1"/>
    <property type="match status" value="1"/>
</dbReference>
<evidence type="ECO:0000256" key="2">
    <source>
        <dbReference type="ARBA" id="ARBA00010077"/>
    </source>
</evidence>
<reference evidence="7" key="1">
    <citation type="submission" date="2022-08" db="EMBL/GenBank/DDBJ databases">
        <authorList>
            <person name="Gutierrez-Valencia J."/>
        </authorList>
    </citation>
    <scope>NUCLEOTIDE SEQUENCE</scope>
</reference>
<dbReference type="Proteomes" id="UP001154282">
    <property type="component" value="Unassembled WGS sequence"/>
</dbReference>
<comment type="similarity">
    <text evidence="2 5">Belongs to the RRS1 family.</text>
</comment>
<dbReference type="GO" id="GO:0042273">
    <property type="term" value="P:ribosomal large subunit biogenesis"/>
    <property type="evidence" value="ECO:0007669"/>
    <property type="project" value="TreeGrafter"/>
</dbReference>
<keyword evidence="3 5" id="KW-0690">Ribosome biogenesis</keyword>
<evidence type="ECO:0000256" key="1">
    <source>
        <dbReference type="ARBA" id="ARBA00004123"/>
    </source>
</evidence>
<feature type="region of interest" description="Disordered" evidence="6">
    <location>
        <begin position="277"/>
        <end position="342"/>
    </location>
</feature>
<comment type="caution">
    <text evidence="7">The sequence shown here is derived from an EMBL/GenBank/DDBJ whole genome shotgun (WGS) entry which is preliminary data.</text>
</comment>
<dbReference type="GO" id="GO:0000447">
    <property type="term" value="P:endonucleolytic cleavage in ITS1 to separate SSU-rRNA from 5.8S rRNA and LSU-rRNA from tricistronic rRNA transcript (SSU-rRNA, 5.8S rRNA, LSU-rRNA)"/>
    <property type="evidence" value="ECO:0007669"/>
    <property type="project" value="TreeGrafter"/>
</dbReference>
<protein>
    <recommendedName>
        <fullName evidence="5">Ribosome biogenesis regulatory protein</fullName>
    </recommendedName>
</protein>
<evidence type="ECO:0000256" key="6">
    <source>
        <dbReference type="SAM" id="MobiDB-lite"/>
    </source>
</evidence>
<comment type="subcellular location">
    <subcellularLocation>
        <location evidence="1 5">Nucleus</location>
    </subcellularLocation>
</comment>
<keyword evidence="8" id="KW-1185">Reference proteome</keyword>
<dbReference type="AlphaFoldDB" id="A0AAV0QF53"/>
<dbReference type="PANTHER" id="PTHR17602">
    <property type="entry name" value="RIBOSOME BIOGENESIS REGULATORY PROTEIN"/>
    <property type="match status" value="1"/>
</dbReference>
<feature type="region of interest" description="Disordered" evidence="6">
    <location>
        <begin position="138"/>
        <end position="162"/>
    </location>
</feature>
<dbReference type="EMBL" id="CAMGYJ010000009">
    <property type="protein sequence ID" value="CAI0542983.1"/>
    <property type="molecule type" value="Genomic_DNA"/>
</dbReference>
<gene>
    <name evidence="7" type="ORF">LITE_LOCUS42674</name>
</gene>
<dbReference type="GO" id="GO:0030687">
    <property type="term" value="C:preribosome, large subunit precursor"/>
    <property type="evidence" value="ECO:0007669"/>
    <property type="project" value="TreeGrafter"/>
</dbReference>
<dbReference type="InterPro" id="IPR007023">
    <property type="entry name" value="Ribosom_reg"/>
</dbReference>
<accession>A0AAV0QF53</accession>
<evidence type="ECO:0000256" key="5">
    <source>
        <dbReference type="RuleBase" id="RU364132"/>
    </source>
</evidence>
<feature type="compositionally biased region" description="Basic and acidic residues" evidence="6">
    <location>
        <begin position="147"/>
        <end position="162"/>
    </location>
</feature>
<feature type="region of interest" description="Disordered" evidence="6">
    <location>
        <begin position="68"/>
        <end position="88"/>
    </location>
</feature>
<dbReference type="GO" id="GO:0005730">
    <property type="term" value="C:nucleolus"/>
    <property type="evidence" value="ECO:0007669"/>
    <property type="project" value="TreeGrafter"/>
</dbReference>
<proteinExistence type="inferred from homology"/>
<evidence type="ECO:0000313" key="7">
    <source>
        <dbReference type="EMBL" id="CAI0542983.1"/>
    </source>
</evidence>